<proteinExistence type="predicted"/>
<feature type="chain" id="PRO_5005895195" evidence="2">
    <location>
        <begin position="21"/>
        <end position="176"/>
    </location>
</feature>
<dbReference type="Proteomes" id="UP000046392">
    <property type="component" value="Unplaced"/>
</dbReference>
<keyword evidence="3" id="KW-1185">Reference proteome</keyword>
<keyword evidence="2" id="KW-0732">Signal</keyword>
<feature type="region of interest" description="Disordered" evidence="1">
    <location>
        <begin position="128"/>
        <end position="149"/>
    </location>
</feature>
<accession>A0A0N5C1E6</accession>
<protein>
    <submittedName>
        <fullName evidence="4">DUF148 domain-containing protein</fullName>
    </submittedName>
</protein>
<name>A0A0N5C1E6_STREA</name>
<dbReference type="AlphaFoldDB" id="A0A0N5C1E6"/>
<feature type="signal peptide" evidence="2">
    <location>
        <begin position="1"/>
        <end position="20"/>
    </location>
</feature>
<evidence type="ECO:0000256" key="1">
    <source>
        <dbReference type="SAM" id="MobiDB-lite"/>
    </source>
</evidence>
<evidence type="ECO:0000313" key="3">
    <source>
        <dbReference type="Proteomes" id="UP000046392"/>
    </source>
</evidence>
<dbReference type="WBParaSite" id="SPAL_0001182200.1">
    <property type="protein sequence ID" value="SPAL_0001182200.1"/>
    <property type="gene ID" value="SPAL_0001182200"/>
</dbReference>
<evidence type="ECO:0000313" key="4">
    <source>
        <dbReference type="WBParaSite" id="SPAL_0001182200.1"/>
    </source>
</evidence>
<sequence>MHFIKYLTIFVLLAVQYSFQESSLSSESLSSSSEEHVENNNLQDLPLPNSIGLVGGEKEKLSLVDKIKGGLKKQKQKAKKFLMNVTNKENVKNEVGKIKDKMTSSLKKSKAKFENLKDKASSKFKKLLRKSKSDESGLNENDTREKRSFVGKVGKGARNAIVGGVKKAKALLRKLF</sequence>
<reference evidence="4" key="1">
    <citation type="submission" date="2017-02" db="UniProtKB">
        <authorList>
            <consortium name="WormBaseParasite"/>
        </authorList>
    </citation>
    <scope>IDENTIFICATION</scope>
</reference>
<organism evidence="3 4">
    <name type="scientific">Strongyloides papillosus</name>
    <name type="common">Intestinal threadworm</name>
    <dbReference type="NCBI Taxonomy" id="174720"/>
    <lineage>
        <taxon>Eukaryota</taxon>
        <taxon>Metazoa</taxon>
        <taxon>Ecdysozoa</taxon>
        <taxon>Nematoda</taxon>
        <taxon>Chromadorea</taxon>
        <taxon>Rhabditida</taxon>
        <taxon>Tylenchina</taxon>
        <taxon>Panagrolaimomorpha</taxon>
        <taxon>Strongyloidoidea</taxon>
        <taxon>Strongyloididae</taxon>
        <taxon>Strongyloides</taxon>
    </lineage>
</organism>
<evidence type="ECO:0000256" key="2">
    <source>
        <dbReference type="SAM" id="SignalP"/>
    </source>
</evidence>
<feature type="compositionally biased region" description="Basic and acidic residues" evidence="1">
    <location>
        <begin position="131"/>
        <end position="148"/>
    </location>
</feature>